<reference evidence="2" key="1">
    <citation type="submission" date="2023-06" db="EMBL/GenBank/DDBJ databases">
        <title>Genomic of Agaribacillus aureum.</title>
        <authorList>
            <person name="Wang G."/>
        </authorList>
    </citation>
    <scope>NUCLEOTIDE SEQUENCE</scope>
    <source>
        <strain evidence="2">BMA12</strain>
    </source>
</reference>
<dbReference type="RefSeq" id="WP_346755920.1">
    <property type="nucleotide sequence ID" value="NZ_JAUJEB010000001.1"/>
</dbReference>
<gene>
    <name evidence="2" type="ORF">QQ020_00920</name>
</gene>
<organism evidence="2 3">
    <name type="scientific">Agaribacillus aureus</name>
    <dbReference type="NCBI Taxonomy" id="3051825"/>
    <lineage>
        <taxon>Bacteria</taxon>
        <taxon>Pseudomonadati</taxon>
        <taxon>Bacteroidota</taxon>
        <taxon>Cytophagia</taxon>
        <taxon>Cytophagales</taxon>
        <taxon>Splendidivirgaceae</taxon>
        <taxon>Agaribacillus</taxon>
    </lineage>
</organism>
<comment type="caution">
    <text evidence="2">The sequence shown here is derived from an EMBL/GenBank/DDBJ whole genome shotgun (WGS) entry which is preliminary data.</text>
</comment>
<keyword evidence="1" id="KW-0812">Transmembrane</keyword>
<keyword evidence="1" id="KW-1133">Transmembrane helix</keyword>
<dbReference type="EMBL" id="JAUJEB010000001">
    <property type="protein sequence ID" value="MDN5210577.1"/>
    <property type="molecule type" value="Genomic_DNA"/>
</dbReference>
<evidence type="ECO:0008006" key="4">
    <source>
        <dbReference type="Google" id="ProtNLM"/>
    </source>
</evidence>
<feature type="transmembrane region" description="Helical" evidence="1">
    <location>
        <begin position="6"/>
        <end position="21"/>
    </location>
</feature>
<protein>
    <recommendedName>
        <fullName evidence="4">DUF2306 domain-containing protein</fullName>
    </recommendedName>
</protein>
<evidence type="ECO:0000256" key="1">
    <source>
        <dbReference type="SAM" id="Phobius"/>
    </source>
</evidence>
<proteinExistence type="predicted"/>
<evidence type="ECO:0000313" key="2">
    <source>
        <dbReference type="EMBL" id="MDN5210577.1"/>
    </source>
</evidence>
<accession>A0ABT8KYP5</accession>
<feature type="transmembrane region" description="Helical" evidence="1">
    <location>
        <begin position="33"/>
        <end position="50"/>
    </location>
</feature>
<name>A0ABT8KYP5_9BACT</name>
<evidence type="ECO:0000313" key="3">
    <source>
        <dbReference type="Proteomes" id="UP001172083"/>
    </source>
</evidence>
<keyword evidence="3" id="KW-1185">Reference proteome</keyword>
<keyword evidence="1" id="KW-0472">Membrane</keyword>
<feature type="transmembrane region" description="Helical" evidence="1">
    <location>
        <begin position="92"/>
        <end position="111"/>
    </location>
</feature>
<dbReference type="InterPro" id="IPR018750">
    <property type="entry name" value="DUF2306_membrane"/>
</dbReference>
<feature type="transmembrane region" description="Helical" evidence="1">
    <location>
        <begin position="62"/>
        <end position="80"/>
    </location>
</feature>
<dbReference type="Proteomes" id="UP001172083">
    <property type="component" value="Unassembled WGS sequence"/>
</dbReference>
<sequence length="168" mass="19973">MSIIHILVVLIAIFAGLVICSKDKGTRKHRFWGRVYVLSVVLIIATAFMTRELQTGIGAYKIFIILSLLFIAAGLYPLFFRKYIKIWVVWHYTFMLYSFLFLLIAAITHFIDYFRDFLISLRMIESEANVASRVLFWFLPFIIGTVWIFSKKRFYESRFRNFMMRPPK</sequence>
<feature type="transmembrane region" description="Helical" evidence="1">
    <location>
        <begin position="131"/>
        <end position="150"/>
    </location>
</feature>
<dbReference type="Pfam" id="PF10067">
    <property type="entry name" value="DUF2306"/>
    <property type="match status" value="1"/>
</dbReference>